<dbReference type="AlphaFoldDB" id="A0A5D2XU86"/>
<proteinExistence type="predicted"/>
<dbReference type="EMBL" id="CM017644">
    <property type="protein sequence ID" value="TYJ17190.1"/>
    <property type="molecule type" value="Genomic_DNA"/>
</dbReference>
<protein>
    <submittedName>
        <fullName evidence="3">Uncharacterized protein</fullName>
    </submittedName>
</protein>
<gene>
    <name evidence="3" type="ORF">E1A91_A09G034800v1</name>
</gene>
<name>A0A5D2XU86_GOSMU</name>
<keyword evidence="2" id="KW-0732">Signal</keyword>
<feature type="chain" id="PRO_5022733394" evidence="2">
    <location>
        <begin position="31"/>
        <end position="86"/>
    </location>
</feature>
<accession>A0A5D2XU86</accession>
<feature type="signal peptide" evidence="2">
    <location>
        <begin position="1"/>
        <end position="30"/>
    </location>
</feature>
<reference evidence="3 4" key="1">
    <citation type="submission" date="2019-07" db="EMBL/GenBank/DDBJ databases">
        <title>WGS assembly of Gossypium mustelinum.</title>
        <authorList>
            <person name="Chen Z.J."/>
            <person name="Sreedasyam A."/>
            <person name="Ando A."/>
            <person name="Song Q."/>
            <person name="De L."/>
            <person name="Hulse-Kemp A."/>
            <person name="Ding M."/>
            <person name="Ye W."/>
            <person name="Kirkbride R."/>
            <person name="Jenkins J."/>
            <person name="Plott C."/>
            <person name="Lovell J."/>
            <person name="Lin Y.-M."/>
            <person name="Vaughn R."/>
            <person name="Liu B."/>
            <person name="Li W."/>
            <person name="Simpson S."/>
            <person name="Scheffler B."/>
            <person name="Saski C."/>
            <person name="Grover C."/>
            <person name="Hu G."/>
            <person name="Conover J."/>
            <person name="Carlson J."/>
            <person name="Shu S."/>
            <person name="Boston L."/>
            <person name="Williams M."/>
            <person name="Peterson D."/>
            <person name="Mcgee K."/>
            <person name="Jones D."/>
            <person name="Wendel J."/>
            <person name="Stelly D."/>
            <person name="Grimwood J."/>
            <person name="Schmutz J."/>
        </authorList>
    </citation>
    <scope>NUCLEOTIDE SEQUENCE [LARGE SCALE GENOMIC DNA]</scope>
    <source>
        <strain evidence="3">1408120.09</strain>
    </source>
</reference>
<feature type="compositionally biased region" description="Low complexity" evidence="1">
    <location>
        <begin position="44"/>
        <end position="60"/>
    </location>
</feature>
<dbReference type="Proteomes" id="UP000323597">
    <property type="component" value="Chromosome A09"/>
</dbReference>
<organism evidence="3 4">
    <name type="scientific">Gossypium mustelinum</name>
    <name type="common">Cotton</name>
    <name type="synonym">Gossypium caicoense</name>
    <dbReference type="NCBI Taxonomy" id="34275"/>
    <lineage>
        <taxon>Eukaryota</taxon>
        <taxon>Viridiplantae</taxon>
        <taxon>Streptophyta</taxon>
        <taxon>Embryophyta</taxon>
        <taxon>Tracheophyta</taxon>
        <taxon>Spermatophyta</taxon>
        <taxon>Magnoliopsida</taxon>
        <taxon>eudicotyledons</taxon>
        <taxon>Gunneridae</taxon>
        <taxon>Pentapetalae</taxon>
        <taxon>rosids</taxon>
        <taxon>malvids</taxon>
        <taxon>Malvales</taxon>
        <taxon>Malvaceae</taxon>
        <taxon>Malvoideae</taxon>
        <taxon>Gossypium</taxon>
    </lineage>
</organism>
<sequence length="86" mass="9162">MVRFSVFITDYKCLFSICLFLLGFLQVAMADSGMVVFGARGAGHRTATGGSPAPAPATAHGGRKRWPWPTVAWWCSAQVGKWASGG</sequence>
<keyword evidence="4" id="KW-1185">Reference proteome</keyword>
<evidence type="ECO:0000256" key="1">
    <source>
        <dbReference type="SAM" id="MobiDB-lite"/>
    </source>
</evidence>
<evidence type="ECO:0000313" key="4">
    <source>
        <dbReference type="Proteomes" id="UP000323597"/>
    </source>
</evidence>
<feature type="region of interest" description="Disordered" evidence="1">
    <location>
        <begin position="44"/>
        <end position="64"/>
    </location>
</feature>
<evidence type="ECO:0000313" key="3">
    <source>
        <dbReference type="EMBL" id="TYJ17190.1"/>
    </source>
</evidence>
<evidence type="ECO:0000256" key="2">
    <source>
        <dbReference type="SAM" id="SignalP"/>
    </source>
</evidence>